<dbReference type="SUPFAM" id="SSF53474">
    <property type="entry name" value="alpha/beta-Hydrolases"/>
    <property type="match status" value="1"/>
</dbReference>
<dbReference type="RefSeq" id="WP_034824229.1">
    <property type="nucleotide sequence ID" value="NZ_AWFA01000004.1"/>
</dbReference>
<organism evidence="2 3">
    <name type="scientific">Hyphomonas pacifica</name>
    <dbReference type="NCBI Taxonomy" id="1280941"/>
    <lineage>
        <taxon>Bacteria</taxon>
        <taxon>Pseudomonadati</taxon>
        <taxon>Pseudomonadota</taxon>
        <taxon>Alphaproteobacteria</taxon>
        <taxon>Hyphomonadales</taxon>
        <taxon>Hyphomonadaceae</taxon>
        <taxon>Hyphomonas</taxon>
    </lineage>
</organism>
<gene>
    <name evidence="2" type="ORF">HY3_11340</name>
</gene>
<name>A0A062TXB1_9PROT</name>
<accession>A0A062TXB1</accession>
<feature type="region of interest" description="Disordered" evidence="1">
    <location>
        <begin position="191"/>
        <end position="210"/>
    </location>
</feature>
<evidence type="ECO:0000313" key="2">
    <source>
        <dbReference type="EMBL" id="RAN34015.1"/>
    </source>
</evidence>
<dbReference type="EMBL" id="AWFB01000014">
    <property type="protein sequence ID" value="RAN34015.1"/>
    <property type="molecule type" value="Genomic_DNA"/>
</dbReference>
<dbReference type="InterPro" id="IPR029058">
    <property type="entry name" value="AB_hydrolase_fold"/>
</dbReference>
<dbReference type="AlphaFoldDB" id="A0A062TXB1"/>
<protein>
    <submittedName>
        <fullName evidence="2">Uncharacterized protein</fullName>
    </submittedName>
</protein>
<reference evidence="2 3" key="1">
    <citation type="submission" date="2013-04" db="EMBL/GenBank/DDBJ databases">
        <title>Hyphomonas sp. T24B3 Genome Sequencing.</title>
        <authorList>
            <person name="Lai Q."/>
            <person name="Shao Z."/>
        </authorList>
    </citation>
    <scope>NUCLEOTIDE SEQUENCE [LARGE SCALE GENOMIC DNA]</scope>
    <source>
        <strain evidence="2 3">T24B3</strain>
    </source>
</reference>
<dbReference type="Proteomes" id="UP000249123">
    <property type="component" value="Unassembled WGS sequence"/>
</dbReference>
<evidence type="ECO:0000313" key="3">
    <source>
        <dbReference type="Proteomes" id="UP000249123"/>
    </source>
</evidence>
<evidence type="ECO:0000256" key="1">
    <source>
        <dbReference type="SAM" id="MobiDB-lite"/>
    </source>
</evidence>
<sequence length="210" mass="23014">MAWATAIQNSAVTEIYIGGAADTRTRLVAAFAEARAAKLAHSHREAHYFPHYAPRRARHLAQRHIESGREIVLIGHSWGGDTALRVLKGLSPETIPLLVCVDPVPKSRLNPPPRPLNAEHILFIDARPTRPNQSDKVKDFGQLFCGTLHRRLECAHTAITADLNHFAFSQMMLTRAEDGLSALDRINQVGQISQRSPTASPSSAAQGPRG</sequence>
<comment type="caution">
    <text evidence="2">The sequence shown here is derived from an EMBL/GenBank/DDBJ whole genome shotgun (WGS) entry which is preliminary data.</text>
</comment>
<dbReference type="Gene3D" id="3.40.50.1820">
    <property type="entry name" value="alpha/beta hydrolase"/>
    <property type="match status" value="1"/>
</dbReference>
<dbReference type="OrthoDB" id="7618091at2"/>
<dbReference type="STRING" id="1280941.HY2_07875"/>
<keyword evidence="3" id="KW-1185">Reference proteome</keyword>
<proteinExistence type="predicted"/>